<name>A0ABV2JBD4_9FIRM</name>
<organism evidence="3 4">
    <name type="scientific">Peptoniphilus olsenii</name>
    <dbReference type="NCBI Taxonomy" id="411570"/>
    <lineage>
        <taxon>Bacteria</taxon>
        <taxon>Bacillati</taxon>
        <taxon>Bacillota</taxon>
        <taxon>Tissierellia</taxon>
        <taxon>Tissierellales</taxon>
        <taxon>Peptoniphilaceae</taxon>
        <taxon>Peptoniphilus</taxon>
    </lineage>
</organism>
<dbReference type="InterPro" id="IPR007329">
    <property type="entry name" value="FMN-bd"/>
</dbReference>
<dbReference type="Proteomes" id="UP001549162">
    <property type="component" value="Unassembled WGS sequence"/>
</dbReference>
<feature type="compositionally biased region" description="Low complexity" evidence="1">
    <location>
        <begin position="1"/>
        <end position="23"/>
    </location>
</feature>
<comment type="caution">
    <text evidence="3">The sequence shown here is derived from an EMBL/GenBank/DDBJ whole genome shotgun (WGS) entry which is preliminary data.</text>
</comment>
<dbReference type="Gene3D" id="3.90.1010.20">
    <property type="match status" value="1"/>
</dbReference>
<evidence type="ECO:0000313" key="3">
    <source>
        <dbReference type="EMBL" id="MET3618091.1"/>
    </source>
</evidence>
<accession>A0ABV2JBD4</accession>
<evidence type="ECO:0000259" key="2">
    <source>
        <dbReference type="SMART" id="SM00900"/>
    </source>
</evidence>
<dbReference type="RefSeq" id="WP_354369112.1">
    <property type="nucleotide sequence ID" value="NZ_JBEPMA010000015.1"/>
</dbReference>
<protein>
    <submittedName>
        <fullName evidence="3">Major membrane immunogen (Membrane-anchored lipoprotein)</fullName>
    </submittedName>
</protein>
<feature type="compositionally biased region" description="Basic and acidic residues" evidence="1">
    <location>
        <begin position="26"/>
        <end position="54"/>
    </location>
</feature>
<proteinExistence type="predicted"/>
<feature type="domain" description="FMN-binding" evidence="2">
    <location>
        <begin position="52"/>
        <end position="144"/>
    </location>
</feature>
<sequence>MCSSPNNKKANEAAENNTKTSTEVTNNKKETVETPELKDGKYTGKSSEDDHGGHVEVIITVSGGEITDTEVKNFNKDGTEKDENYGKEAGEDGYKIAQKTLEASKEYGKSLTEKGEVSEVEAISGATSSYNQFVEAANDASSQAK</sequence>
<keyword evidence="4" id="KW-1185">Reference proteome</keyword>
<keyword evidence="3" id="KW-0449">Lipoprotein</keyword>
<evidence type="ECO:0000256" key="1">
    <source>
        <dbReference type="SAM" id="MobiDB-lite"/>
    </source>
</evidence>
<gene>
    <name evidence="3" type="ORF">ABID14_001726</name>
</gene>
<dbReference type="Pfam" id="PF04205">
    <property type="entry name" value="FMN_bind"/>
    <property type="match status" value="1"/>
</dbReference>
<dbReference type="EMBL" id="JBEPMA010000015">
    <property type="protein sequence ID" value="MET3618091.1"/>
    <property type="molecule type" value="Genomic_DNA"/>
</dbReference>
<reference evidence="3 4" key="1">
    <citation type="submission" date="2024-06" db="EMBL/GenBank/DDBJ databases">
        <title>Genomic Encyclopedia of Type Strains, Phase IV (KMG-IV): sequencing the most valuable type-strain genomes for metagenomic binning, comparative biology and taxonomic classification.</title>
        <authorList>
            <person name="Goeker M."/>
        </authorList>
    </citation>
    <scope>NUCLEOTIDE SEQUENCE [LARGE SCALE GENOMIC DNA]</scope>
    <source>
        <strain evidence="3 4">DSM 21460</strain>
    </source>
</reference>
<feature type="region of interest" description="Disordered" evidence="1">
    <location>
        <begin position="1"/>
        <end position="54"/>
    </location>
</feature>
<evidence type="ECO:0000313" key="4">
    <source>
        <dbReference type="Proteomes" id="UP001549162"/>
    </source>
</evidence>
<dbReference type="SMART" id="SM00900">
    <property type="entry name" value="FMN_bind"/>
    <property type="match status" value="1"/>
</dbReference>